<keyword evidence="4" id="KW-0812">Transmembrane</keyword>
<feature type="signal peptide" evidence="5">
    <location>
        <begin position="1"/>
        <end position="22"/>
    </location>
</feature>
<feature type="transmembrane region" description="Helical" evidence="4">
    <location>
        <begin position="511"/>
        <end position="531"/>
    </location>
</feature>
<comment type="similarity">
    <text evidence="3">Belongs to the heat shock protein 70 family.</text>
</comment>
<proteinExistence type="inferred from homology"/>
<dbReference type="EMBL" id="CAMXCT020006079">
    <property type="protein sequence ID" value="CAL1167256.1"/>
    <property type="molecule type" value="Genomic_DNA"/>
</dbReference>
<dbReference type="InterPro" id="IPR043129">
    <property type="entry name" value="ATPase_NBD"/>
</dbReference>
<keyword evidence="8" id="KW-1185">Reference proteome</keyword>
<sequence length="593" mass="65036">MQYLIALGGLVVLVSAILAAMGFHGRPQVVGIDLGTTFSVVALKATDGTVSIIPDHVTGKQLLPSVVTYKSDGKVLVGDVAVAQRGRSPERTIFNAKRFIGRELGEVSHESAEHAYRVVGNFTENSREPNASSLASPAGFAIELDGKKERWVSPIDVGAEVVAHMRRSVTQHLGFEISRAVICVPAKFGFPETKATQEAFERAGMKVMRILDEPTAAAIAYNLHKGEGVRHVLVYDIGGGTLDTSLLYMNGNAVSVLSVAGDDHLGGSDFDIQMRRLLESKLERGDVQIADSATAKESCESSGLHILAEDAKIRLSSEQKVETRCRASDGKDRIFAIGRQEFEDASSELFSRAMAPVQKVLDDQMMTTDYINDVVLVGGASRTPKLRELLQDFFGSSKRLHTEIDPDITVAWGLSDLDGSLKPMGFTMLMNQGTCDGLGLRKALLSRQLYSEAQPSMAHGYPWHSAMLGKNLEPKAHGMLCQSLKKLWLRGHRRKNREGDVVTKLGSSRQFWGSAAGFLIFLNPFISILIFKSFWVYVVAVSNFPHQSYAVDIGVPWPISSTWQTYRQTLPPLQVTQKYSELKAAHDVRICQD</sequence>
<evidence type="ECO:0000256" key="1">
    <source>
        <dbReference type="ARBA" id="ARBA00022741"/>
    </source>
</evidence>
<protein>
    <submittedName>
        <fullName evidence="6">Uncharacterized protein</fullName>
    </submittedName>
</protein>
<evidence type="ECO:0000256" key="2">
    <source>
        <dbReference type="ARBA" id="ARBA00022840"/>
    </source>
</evidence>
<evidence type="ECO:0000256" key="4">
    <source>
        <dbReference type="SAM" id="Phobius"/>
    </source>
</evidence>
<dbReference type="Gene3D" id="3.30.420.40">
    <property type="match status" value="2"/>
</dbReference>
<dbReference type="Proteomes" id="UP001152797">
    <property type="component" value="Unassembled WGS sequence"/>
</dbReference>
<dbReference type="InterPro" id="IPR013126">
    <property type="entry name" value="Hsp_70_fam"/>
</dbReference>
<gene>
    <name evidence="6" type="ORF">C1SCF055_LOCUS38822</name>
</gene>
<dbReference type="InterPro" id="IPR018181">
    <property type="entry name" value="Heat_shock_70_CS"/>
</dbReference>
<evidence type="ECO:0000313" key="7">
    <source>
        <dbReference type="EMBL" id="CAL1167256.1"/>
    </source>
</evidence>
<dbReference type="GO" id="GO:0005524">
    <property type="term" value="F:ATP binding"/>
    <property type="evidence" value="ECO:0007669"/>
    <property type="project" value="UniProtKB-KW"/>
</dbReference>
<keyword evidence="4" id="KW-0472">Membrane</keyword>
<keyword evidence="1 3" id="KW-0547">Nucleotide-binding</keyword>
<comment type="caution">
    <text evidence="6">The sequence shown here is derived from an EMBL/GenBank/DDBJ whole genome shotgun (WGS) entry which is preliminary data.</text>
</comment>
<dbReference type="AlphaFoldDB" id="A0A9P1DPG2"/>
<dbReference type="Pfam" id="PF00012">
    <property type="entry name" value="HSP70"/>
    <property type="match status" value="1"/>
</dbReference>
<reference evidence="6" key="1">
    <citation type="submission" date="2022-10" db="EMBL/GenBank/DDBJ databases">
        <authorList>
            <person name="Chen Y."/>
            <person name="Dougan E. K."/>
            <person name="Chan C."/>
            <person name="Rhodes N."/>
            <person name="Thang M."/>
        </authorList>
    </citation>
    <scope>NUCLEOTIDE SEQUENCE</scope>
</reference>
<dbReference type="EMBL" id="CAMXCT010006079">
    <property type="protein sequence ID" value="CAI4013881.1"/>
    <property type="molecule type" value="Genomic_DNA"/>
</dbReference>
<evidence type="ECO:0000313" key="6">
    <source>
        <dbReference type="EMBL" id="CAI4013881.1"/>
    </source>
</evidence>
<dbReference type="GO" id="GO:0140662">
    <property type="term" value="F:ATP-dependent protein folding chaperone"/>
    <property type="evidence" value="ECO:0007669"/>
    <property type="project" value="InterPro"/>
</dbReference>
<dbReference type="PANTHER" id="PTHR19375">
    <property type="entry name" value="HEAT SHOCK PROTEIN 70KDA"/>
    <property type="match status" value="1"/>
</dbReference>
<keyword evidence="2 3" id="KW-0067">ATP-binding</keyword>
<dbReference type="SUPFAM" id="SSF53067">
    <property type="entry name" value="Actin-like ATPase domain"/>
    <property type="match status" value="2"/>
</dbReference>
<feature type="chain" id="PRO_5043271663" evidence="5">
    <location>
        <begin position="23"/>
        <end position="593"/>
    </location>
</feature>
<name>A0A9P1DPG2_9DINO</name>
<dbReference type="EMBL" id="CAMXCT030006079">
    <property type="protein sequence ID" value="CAL4801193.1"/>
    <property type="molecule type" value="Genomic_DNA"/>
</dbReference>
<evidence type="ECO:0000313" key="8">
    <source>
        <dbReference type="Proteomes" id="UP001152797"/>
    </source>
</evidence>
<dbReference type="PRINTS" id="PR00301">
    <property type="entry name" value="HEATSHOCK70"/>
</dbReference>
<evidence type="ECO:0000256" key="3">
    <source>
        <dbReference type="RuleBase" id="RU003322"/>
    </source>
</evidence>
<dbReference type="PROSITE" id="PS00329">
    <property type="entry name" value="HSP70_2"/>
    <property type="match status" value="1"/>
</dbReference>
<keyword evidence="4" id="KW-1133">Transmembrane helix</keyword>
<keyword evidence="5" id="KW-0732">Signal</keyword>
<reference evidence="7" key="2">
    <citation type="submission" date="2024-04" db="EMBL/GenBank/DDBJ databases">
        <authorList>
            <person name="Chen Y."/>
            <person name="Shah S."/>
            <person name="Dougan E. K."/>
            <person name="Thang M."/>
            <person name="Chan C."/>
        </authorList>
    </citation>
    <scope>NUCLEOTIDE SEQUENCE [LARGE SCALE GENOMIC DNA]</scope>
</reference>
<organism evidence="6">
    <name type="scientific">Cladocopium goreaui</name>
    <dbReference type="NCBI Taxonomy" id="2562237"/>
    <lineage>
        <taxon>Eukaryota</taxon>
        <taxon>Sar</taxon>
        <taxon>Alveolata</taxon>
        <taxon>Dinophyceae</taxon>
        <taxon>Suessiales</taxon>
        <taxon>Symbiodiniaceae</taxon>
        <taxon>Cladocopium</taxon>
    </lineage>
</organism>
<accession>A0A9P1DPG2</accession>
<dbReference type="OrthoDB" id="2401965at2759"/>
<evidence type="ECO:0000256" key="5">
    <source>
        <dbReference type="SAM" id="SignalP"/>
    </source>
</evidence>
<dbReference type="PROSITE" id="PS00297">
    <property type="entry name" value="HSP70_1"/>
    <property type="match status" value="1"/>
</dbReference>
<dbReference type="Gene3D" id="3.90.640.10">
    <property type="entry name" value="Actin, Chain A, domain 4"/>
    <property type="match status" value="1"/>
</dbReference>